<dbReference type="Gene3D" id="2.40.50.140">
    <property type="entry name" value="Nucleic acid-binding proteins"/>
    <property type="match status" value="1"/>
</dbReference>
<dbReference type="STRING" id="755172.HMPREF1863_01362"/>
<dbReference type="Pfam" id="PF09371">
    <property type="entry name" value="Tex_N"/>
    <property type="match status" value="1"/>
</dbReference>
<dbReference type="InterPro" id="IPR012340">
    <property type="entry name" value="NA-bd_OB-fold"/>
</dbReference>
<dbReference type="GO" id="GO:0003735">
    <property type="term" value="F:structural constituent of ribosome"/>
    <property type="evidence" value="ECO:0007669"/>
    <property type="project" value="TreeGrafter"/>
</dbReference>
<evidence type="ECO:0000313" key="2">
    <source>
        <dbReference type="EMBL" id="KXB65634.1"/>
    </source>
</evidence>
<evidence type="ECO:0000259" key="1">
    <source>
        <dbReference type="PROSITE" id="PS50126"/>
    </source>
</evidence>
<proteinExistence type="predicted"/>
<dbReference type="EMBL" id="LSDG01000040">
    <property type="protein sequence ID" value="KXB65634.1"/>
    <property type="molecule type" value="Genomic_DNA"/>
</dbReference>
<dbReference type="SUPFAM" id="SSF47781">
    <property type="entry name" value="RuvA domain 2-like"/>
    <property type="match status" value="2"/>
</dbReference>
<dbReference type="SUPFAM" id="SSF50249">
    <property type="entry name" value="Nucleic acid-binding proteins"/>
    <property type="match status" value="1"/>
</dbReference>
<dbReference type="FunFam" id="1.10.10.650:FF:000001">
    <property type="entry name" value="S1 RNA-binding domain 1"/>
    <property type="match status" value="1"/>
</dbReference>
<feature type="domain" description="S1 motif" evidence="1">
    <location>
        <begin position="617"/>
        <end position="686"/>
    </location>
</feature>
<dbReference type="PANTHER" id="PTHR10724">
    <property type="entry name" value="30S RIBOSOMAL PROTEIN S1"/>
    <property type="match status" value="1"/>
</dbReference>
<organism evidence="2 3">
    <name type="scientific">Aedoeadaptatus coxii</name>
    <dbReference type="NCBI Taxonomy" id="755172"/>
    <lineage>
        <taxon>Bacteria</taxon>
        <taxon>Bacillati</taxon>
        <taxon>Bacillota</taxon>
        <taxon>Tissierellia</taxon>
        <taxon>Tissierellales</taxon>
        <taxon>Peptoniphilaceae</taxon>
        <taxon>Aedoeadaptatus</taxon>
    </lineage>
</organism>
<dbReference type="Gene3D" id="1.10.150.310">
    <property type="entry name" value="Tex RuvX-like domain-like"/>
    <property type="match status" value="1"/>
</dbReference>
<protein>
    <submittedName>
        <fullName evidence="2">Tex-like protein</fullName>
    </submittedName>
</protein>
<name>A0A134AD77_9FIRM</name>
<dbReference type="InterPro" id="IPR037027">
    <property type="entry name" value="YqgF/RNaseH-like_dom_sf"/>
</dbReference>
<dbReference type="Gene3D" id="3.30.420.140">
    <property type="entry name" value="YqgF/RNase H-like domain"/>
    <property type="match status" value="1"/>
</dbReference>
<dbReference type="GO" id="GO:0005737">
    <property type="term" value="C:cytoplasm"/>
    <property type="evidence" value="ECO:0007669"/>
    <property type="project" value="UniProtKB-ARBA"/>
</dbReference>
<dbReference type="InterPro" id="IPR006641">
    <property type="entry name" value="YqgF/RNaseH-like_dom"/>
</dbReference>
<dbReference type="OrthoDB" id="9804714at2"/>
<dbReference type="Pfam" id="PF00575">
    <property type="entry name" value="S1"/>
    <property type="match status" value="1"/>
</dbReference>
<dbReference type="InterPro" id="IPR010994">
    <property type="entry name" value="RuvA_2-like"/>
</dbReference>
<sequence length="690" mass="76754">MNIAHILSQEFNTPVDKIEATLKLLEEGNTVPFIARYRKEVTGNLQDEVLRKMESRKGDLEKVDERRQTVLNTIEGQGKLTDELKKEIDSAVDLQTLEDLYRPYKPKRRTRATDAEEKGLRPLAEQFMGEGTMDEFLQAVDAFEGLPKEEILEGVSDIVAEEMANDAGVRRLLKSYIRRRGKLISEAGKEPNPDYAMYETFSAPFKDVKNHNVLAINRGEGEGALRVKVECDEDTLVSMMCQILKPGGDKREMMEAIAQDALTRLLFPSLERELRRDLKEQAEESAIEVFAENLKPLLLLPPLGHKVVLGIDPGYRTGCKVAVVDENGKFLDNSVIYPVPPKQQIAEAKKIITNLAEKYGVEVIAIGSGTASYETEQFVAELIAEKHLDISYAIVNEDGASVYSASPLGIEEFPDLDVTVRGAISIARRLQDPLAELVKIEPRHIGVGQYQHDLNKKALDDRLEGVVESAVNEVGVDINLASVPLLSFVSGIASNVAKNIVSYREENGAFTDRKQFKKVKGLGEKAFKQSAGFLRIASGDNVLDQTGVHPESYPIAELIMREDELNDDERKQLEEAGSYTVEDIRNELKKPGRDIRGGSDDVGLRRTALTMEELTPGLELDGVVTNVVDFGAFVDIGVKKEGLLHISRILKRGQGSIYNKLKVGDRLKVQILEVDKERGRISIDYAPKQS</sequence>
<dbReference type="Pfam" id="PF12836">
    <property type="entry name" value="HHH_3"/>
    <property type="match status" value="1"/>
</dbReference>
<dbReference type="SMART" id="SM00316">
    <property type="entry name" value="S1"/>
    <property type="match status" value="1"/>
</dbReference>
<dbReference type="InterPro" id="IPR050437">
    <property type="entry name" value="Ribos_protein_bS1-like"/>
</dbReference>
<dbReference type="InterPro" id="IPR055179">
    <property type="entry name" value="Tex-like_central_region"/>
</dbReference>
<dbReference type="Pfam" id="PF22706">
    <property type="entry name" value="Tex_central_region"/>
    <property type="match status" value="1"/>
</dbReference>
<dbReference type="Gene3D" id="1.10.10.650">
    <property type="entry name" value="RuvA domain 2-like"/>
    <property type="match status" value="1"/>
</dbReference>
<dbReference type="GO" id="GO:0003729">
    <property type="term" value="F:mRNA binding"/>
    <property type="evidence" value="ECO:0007669"/>
    <property type="project" value="UniProtKB-ARBA"/>
</dbReference>
<dbReference type="CDD" id="cd05685">
    <property type="entry name" value="S1_Tex"/>
    <property type="match status" value="1"/>
</dbReference>
<dbReference type="InterPro" id="IPR012337">
    <property type="entry name" value="RNaseH-like_sf"/>
</dbReference>
<dbReference type="Pfam" id="PF16921">
    <property type="entry name" value="Tex_YqgF"/>
    <property type="match status" value="1"/>
</dbReference>
<dbReference type="PANTHER" id="PTHR10724:SF10">
    <property type="entry name" value="S1 RNA-BINDING DOMAIN-CONTAINING PROTEIN 1"/>
    <property type="match status" value="1"/>
</dbReference>
<dbReference type="InterPro" id="IPR044146">
    <property type="entry name" value="S1_Tex"/>
</dbReference>
<dbReference type="InterPro" id="IPR018974">
    <property type="entry name" value="Tex-like_N"/>
</dbReference>
<dbReference type="PROSITE" id="PS50126">
    <property type="entry name" value="S1"/>
    <property type="match status" value="1"/>
</dbReference>
<dbReference type="InterPro" id="IPR023319">
    <property type="entry name" value="Tex-like_HTH_dom_sf"/>
</dbReference>
<dbReference type="GO" id="GO:0006139">
    <property type="term" value="P:nucleobase-containing compound metabolic process"/>
    <property type="evidence" value="ECO:0007669"/>
    <property type="project" value="InterPro"/>
</dbReference>
<dbReference type="RefSeq" id="WP_068368721.1">
    <property type="nucleotide sequence ID" value="NZ_KQ960181.1"/>
</dbReference>
<dbReference type="Proteomes" id="UP000070442">
    <property type="component" value="Unassembled WGS sequence"/>
</dbReference>
<dbReference type="GO" id="GO:0006412">
    <property type="term" value="P:translation"/>
    <property type="evidence" value="ECO:0007669"/>
    <property type="project" value="TreeGrafter"/>
</dbReference>
<dbReference type="InterPro" id="IPR023323">
    <property type="entry name" value="Tex-like_dom_sf"/>
</dbReference>
<dbReference type="FunFam" id="3.30.420.140:FF:000001">
    <property type="entry name" value="RNA-binding transcriptional accessory protein"/>
    <property type="match status" value="1"/>
</dbReference>
<dbReference type="AlphaFoldDB" id="A0A134AD77"/>
<dbReference type="InterPro" id="IPR041692">
    <property type="entry name" value="HHH_9"/>
</dbReference>
<dbReference type="PATRIC" id="fig|755172.3.peg.1322"/>
<dbReference type="InterPro" id="IPR032639">
    <property type="entry name" value="Tex_YqgF"/>
</dbReference>
<dbReference type="FunFam" id="2.40.50.140:FF:000051">
    <property type="entry name" value="RNA-binding transcriptional accessory protein"/>
    <property type="match status" value="1"/>
</dbReference>
<keyword evidence="3" id="KW-1185">Reference proteome</keyword>
<comment type="caution">
    <text evidence="2">The sequence shown here is derived from an EMBL/GenBank/DDBJ whole genome shotgun (WGS) entry which is preliminary data.</text>
</comment>
<gene>
    <name evidence="2" type="ORF">HMPREF1863_01362</name>
</gene>
<dbReference type="Gene3D" id="1.10.3500.10">
    <property type="entry name" value="Tex N-terminal region-like"/>
    <property type="match status" value="1"/>
</dbReference>
<dbReference type="SUPFAM" id="SSF158832">
    <property type="entry name" value="Tex N-terminal region-like"/>
    <property type="match status" value="1"/>
</dbReference>
<dbReference type="Pfam" id="PF17674">
    <property type="entry name" value="HHH_9"/>
    <property type="match status" value="1"/>
</dbReference>
<accession>A0A134AD77</accession>
<dbReference type="SUPFAM" id="SSF53098">
    <property type="entry name" value="Ribonuclease H-like"/>
    <property type="match status" value="1"/>
</dbReference>
<evidence type="ECO:0000313" key="3">
    <source>
        <dbReference type="Proteomes" id="UP000070442"/>
    </source>
</evidence>
<reference evidence="3" key="1">
    <citation type="submission" date="2016-01" db="EMBL/GenBank/DDBJ databases">
        <authorList>
            <person name="Mitreva M."/>
            <person name="Pepin K.H."/>
            <person name="Mihindukulasuriya K.A."/>
            <person name="Fulton R."/>
            <person name="Fronick C."/>
            <person name="O'Laughlin M."/>
            <person name="Miner T."/>
            <person name="Herter B."/>
            <person name="Rosa B.A."/>
            <person name="Cordes M."/>
            <person name="Tomlinson C."/>
            <person name="Wollam A."/>
            <person name="Palsikar V.B."/>
            <person name="Mardis E.R."/>
            <person name="Wilson R.K."/>
        </authorList>
    </citation>
    <scope>NUCLEOTIDE SEQUENCE [LARGE SCALE GENOMIC DNA]</scope>
    <source>
        <strain evidence="3">DNF00729</strain>
    </source>
</reference>
<dbReference type="SMART" id="SM00732">
    <property type="entry name" value="YqgFc"/>
    <property type="match status" value="1"/>
</dbReference>
<dbReference type="InterPro" id="IPR003029">
    <property type="entry name" value="S1_domain"/>
</dbReference>